<keyword evidence="12" id="KW-0206">Cytoskeleton</keyword>
<evidence type="ECO:0000256" key="3">
    <source>
        <dbReference type="ARBA" id="ARBA00022490"/>
    </source>
</evidence>
<dbReference type="InterPro" id="IPR008984">
    <property type="entry name" value="SMAD_FHA_dom_sf"/>
</dbReference>
<name>A0A7M4E835_CROPO</name>
<sequence>MSGASVKVAVRVRPFNSRETSKESKCIIQMQGNSTSIVNPKNPKEAPKSFSFDYSYWSHTSAEDPCFASQSRVYNDIGKEMLLHAFEGYNVCIFAYGQTGAGKSYTMMGKQEESQAGIIPQLCEELFEKINDNSNEEISYSVEVSYMEIYCERVRDLLNPKNKGNLRVREHPLLGPYVEDLSKLAVTSYTDIADLMDAGNKARTVAATNMNETSSRSHAVFTIVFTQKRHDTETDLSTEKVSKISLVDLAGSERADSTGAKGTRLKEGANINKSLTTLGKVISALAEVVSTLLNFKKKKKTDFIPYRDSVLTWLLRENLGGNSRTAMVAALSPADINYDETLSTLRYADRAKQIKCNAVINEDPNAKLVRELKEEVTRLKDLLRAQGLGDIIDTSMGSLTASPSSCSLNSQVGLTSVSSIQERIMSTPGGEEAIERLKESEKIIAELNETWEEKLRKTEAIRMEREALLAEMGVAIREDGGTLGVFSPKKTPHLVNLNEDPLMSECLLYYIKDGITRVGQADAERRQDIVLSGAHIKEEHCIFRSERNNNVIVTLEPCERSETYVNGKRVVQPVQLRSGNRIIMGKNHVFRFNHPEQARAEREKTPSAETPSEPVDWTFAQRELLEKQGIDMKQEMEKSKLQALQKQVETRSLVAETTEEEEEEEEVPWTQHEYELAQWAFRKWKFHQFTSLRDQLWGNAVYLKEANAISVELKKKVQFQFVLLTDTLYSPLPPELLPPETEKTRDNRPFPRTVVAVEVQDLKNGATHYWSLEKLKQRLELMREMYDRAGEMASSTQDESESTMTGSDPFYDRFHWFKLVGRAFVYLSNLLYPVPLIHRVAVVSEKGEVRGFLRVAVQAIAADEEAPDYGSGIRQSGTAKISFDNEYFDKSDFSSVAMTRSGLSLEELRIVEGQGQSSEVITPPEEINRMNELDLKSGTLLDGKMVMEGFTDEVGDHLKLGSMFTFRVTVLQASGILPEYADIFCQFNFLHRHDEAFSTEPLKNNGRGTPLGFYHVQNIAVEVTESFVEYIKTKPIVFEVFGHYQQHPPHLQGQDLNSPPQPSRRFFPPPMPLSKPVPATKLNTMSKTSLGQSVSKYDLLVWFEISELEPTGEYIPAIVDHTGGLPCQGTFLLHQGIQRRITVTIIHEKGNELHWKDVRELVVGRIRNKAEVDEAAVDAILSLNIISAKYLNCCCVFFRTFYRFEAVWDSSLHNSLLLNRVTPYGEKIYMTLSAYLELDHCIQPAVITKDVCMVFYSRDAKISPPRSLRSLFGSGYSKSNRVTGIYELSLCKMADTGSPGMQRRRRKVLDTSVAYVRGEENLAGWRPRGDSLILEHQWELEKLELLHEVLEGEGAKGGRDMGLSARFCVFLQLSDISPIGRDPSVSSFSSATLTPSSTCPSLVDSRCNSMDQKYFLEGQGSSFLMEELVVLGWETEADLLQTVLITGIPVCFFSSVVSKKGYLHFKEPLSASWAKHFVVVRRPYVFIYNSDKDPVERGIINLSTAQVEYSEDQQAMVKTPNTFAVCTKHRGVLLQAINDKDMNDWLYAFNPLLAGTIRSKLARRRTGQMKY</sequence>
<comment type="subcellular location">
    <subcellularLocation>
        <location evidence="1">Cytoplasm</location>
        <location evidence="1">Cytoskeleton</location>
    </subcellularLocation>
    <subcellularLocation>
        <location evidence="2">Cytoplasmic vesicle</location>
        <location evidence="2">Secretory vesicle membrane</location>
    </subcellularLocation>
    <subcellularLocation>
        <location evidence="15">Synapse</location>
    </subcellularLocation>
</comment>
<dbReference type="Pfam" id="PF12423">
    <property type="entry name" value="KIF1B"/>
    <property type="match status" value="1"/>
</dbReference>
<dbReference type="InterPro" id="IPR027417">
    <property type="entry name" value="P-loop_NTPase"/>
</dbReference>
<dbReference type="GO" id="GO:0030658">
    <property type="term" value="C:transport vesicle membrane"/>
    <property type="evidence" value="ECO:0007669"/>
    <property type="project" value="UniProtKB-SubCell"/>
</dbReference>
<keyword evidence="13" id="KW-0413">Isomerase</keyword>
<dbReference type="PROSITE" id="PS50006">
    <property type="entry name" value="FHA_DOMAIN"/>
    <property type="match status" value="1"/>
</dbReference>
<organism evidence="22 23">
    <name type="scientific">Crocodylus porosus</name>
    <name type="common">Saltwater crocodile</name>
    <name type="synonym">Estuarine crocodile</name>
    <dbReference type="NCBI Taxonomy" id="8502"/>
    <lineage>
        <taxon>Eukaryota</taxon>
        <taxon>Metazoa</taxon>
        <taxon>Chordata</taxon>
        <taxon>Craniata</taxon>
        <taxon>Vertebrata</taxon>
        <taxon>Euteleostomi</taxon>
        <taxon>Archelosauria</taxon>
        <taxon>Archosauria</taxon>
        <taxon>Crocodylia</taxon>
        <taxon>Longirostres</taxon>
        <taxon>Crocodylidae</taxon>
        <taxon>Crocodylus</taxon>
    </lineage>
</organism>
<dbReference type="EC" id="5.6.1.3" evidence="17"/>
<dbReference type="InterPro" id="IPR022140">
    <property type="entry name" value="Kinesin-like_KIF1-typ"/>
</dbReference>
<evidence type="ECO:0000256" key="13">
    <source>
        <dbReference type="ARBA" id="ARBA00023235"/>
    </source>
</evidence>
<dbReference type="PROSITE" id="PS00411">
    <property type="entry name" value="KINESIN_MOTOR_1"/>
    <property type="match status" value="1"/>
</dbReference>
<dbReference type="Pfam" id="PF00225">
    <property type="entry name" value="Kinesin"/>
    <property type="match status" value="1"/>
</dbReference>
<dbReference type="Gene3D" id="6.10.250.2520">
    <property type="match status" value="1"/>
</dbReference>
<gene>
    <name evidence="22" type="primary">KIF1B</name>
</gene>
<evidence type="ECO:0000256" key="8">
    <source>
        <dbReference type="ARBA" id="ARBA00023018"/>
    </source>
</evidence>
<evidence type="ECO:0000259" key="21">
    <source>
        <dbReference type="PROSITE" id="PS50067"/>
    </source>
</evidence>
<evidence type="ECO:0000256" key="12">
    <source>
        <dbReference type="ARBA" id="ARBA00023212"/>
    </source>
</evidence>
<dbReference type="GO" id="GO:0005524">
    <property type="term" value="F:ATP binding"/>
    <property type="evidence" value="ECO:0007669"/>
    <property type="project" value="UniProtKB-UniRule"/>
</dbReference>
<evidence type="ECO:0000256" key="14">
    <source>
        <dbReference type="ARBA" id="ARBA00023329"/>
    </source>
</evidence>
<evidence type="ECO:0000256" key="2">
    <source>
        <dbReference type="ARBA" id="ARBA00004250"/>
    </source>
</evidence>
<keyword evidence="10" id="KW-0472">Membrane</keyword>
<evidence type="ECO:0000256" key="1">
    <source>
        <dbReference type="ARBA" id="ARBA00004245"/>
    </source>
</evidence>
<dbReference type="PROSITE" id="PS50067">
    <property type="entry name" value="KINESIN_MOTOR_2"/>
    <property type="match status" value="1"/>
</dbReference>
<feature type="domain" description="PH" evidence="19">
    <location>
        <begin position="1456"/>
        <end position="1554"/>
    </location>
</feature>
<dbReference type="Gene3D" id="2.60.200.20">
    <property type="match status" value="1"/>
</dbReference>
<dbReference type="PRINTS" id="PR00380">
    <property type="entry name" value="KINESINHEAVY"/>
</dbReference>
<dbReference type="FunFam" id="2.60.200.20:FF:000001">
    <property type="entry name" value="Kinesin family member 1B"/>
    <property type="match status" value="1"/>
</dbReference>
<evidence type="ECO:0000256" key="11">
    <source>
        <dbReference type="ARBA" id="ARBA00023175"/>
    </source>
</evidence>
<dbReference type="InterPro" id="IPR032405">
    <property type="entry name" value="Kinesin_assoc"/>
</dbReference>
<dbReference type="SMART" id="SM00129">
    <property type="entry name" value="KISc"/>
    <property type="match status" value="1"/>
</dbReference>
<dbReference type="GO" id="GO:0005874">
    <property type="term" value="C:microtubule"/>
    <property type="evidence" value="ECO:0007669"/>
    <property type="project" value="UniProtKB-KW"/>
</dbReference>
<evidence type="ECO:0000256" key="15">
    <source>
        <dbReference type="ARBA" id="ARBA00034103"/>
    </source>
</evidence>
<evidence type="ECO:0000256" key="18">
    <source>
        <dbReference type="PROSITE-ProRule" id="PRU00283"/>
    </source>
</evidence>
<dbReference type="Ensembl" id="ENSCPRT00005006636.1">
    <property type="protein sequence ID" value="ENSCPRP00005005662.1"/>
    <property type="gene ID" value="ENSCPRG00005003363.1"/>
</dbReference>
<dbReference type="FunFam" id="3.40.850.10:FF:000004">
    <property type="entry name" value="Kinesin-like protein isoform 2"/>
    <property type="match status" value="1"/>
</dbReference>
<evidence type="ECO:0000256" key="7">
    <source>
        <dbReference type="ARBA" id="ARBA00022840"/>
    </source>
</evidence>
<evidence type="ECO:0000259" key="20">
    <source>
        <dbReference type="PROSITE" id="PS50006"/>
    </source>
</evidence>
<dbReference type="FunFam" id="2.30.29.30:FF:000023">
    <property type="entry name" value="Kinesin family member 1B"/>
    <property type="match status" value="1"/>
</dbReference>
<dbReference type="InterPro" id="IPR049780">
    <property type="entry name" value="PH_KIFIA_KIFIB"/>
</dbReference>
<dbReference type="SUPFAM" id="SSF50729">
    <property type="entry name" value="PH domain-like"/>
    <property type="match status" value="1"/>
</dbReference>
<dbReference type="InterPro" id="IPR019821">
    <property type="entry name" value="Kinesin_motor_CS"/>
</dbReference>
<dbReference type="InterPro" id="IPR001849">
    <property type="entry name" value="PH_domain"/>
</dbReference>
<comment type="similarity">
    <text evidence="18">Belongs to the TRAFAC class myosin-kinesin ATPase superfamily. Kinesin family.</text>
</comment>
<dbReference type="Pfam" id="PF00498">
    <property type="entry name" value="FHA"/>
    <property type="match status" value="1"/>
</dbReference>
<dbReference type="SMART" id="SM00233">
    <property type="entry name" value="PH"/>
    <property type="match status" value="1"/>
</dbReference>
<dbReference type="Pfam" id="PF12473">
    <property type="entry name" value="DUF3694"/>
    <property type="match status" value="1"/>
</dbReference>
<keyword evidence="5" id="KW-0493">Microtubule</keyword>
<dbReference type="Gene3D" id="3.40.850.10">
    <property type="entry name" value="Kinesin motor domain"/>
    <property type="match status" value="1"/>
</dbReference>
<feature type="domain" description="Kinesin motor" evidence="21">
    <location>
        <begin position="5"/>
        <end position="354"/>
    </location>
</feature>
<dbReference type="Pfam" id="PF16183">
    <property type="entry name" value="Kinesin_assoc"/>
    <property type="match status" value="1"/>
</dbReference>
<dbReference type="Proteomes" id="UP000594220">
    <property type="component" value="Unplaced"/>
</dbReference>
<accession>A0A7M4E835</accession>
<dbReference type="InterPro" id="IPR001752">
    <property type="entry name" value="Kinesin_motor_dom"/>
</dbReference>
<reference evidence="22" key="2">
    <citation type="submission" date="2025-09" db="UniProtKB">
        <authorList>
            <consortium name="Ensembl"/>
        </authorList>
    </citation>
    <scope>IDENTIFICATION</scope>
</reference>
<keyword evidence="7 18" id="KW-0067">ATP-binding</keyword>
<comment type="catalytic activity">
    <reaction evidence="16">
        <text>ATP + H2O + a kinesin associated with a microtubule at position (n) = ADP + phosphate a kinesin associated with a microtubule at position (n+1, toward the plus end).</text>
        <dbReference type="EC" id="5.6.1.3"/>
    </reaction>
</comment>
<dbReference type="GO" id="GO:0010970">
    <property type="term" value="P:transport along microtubule"/>
    <property type="evidence" value="ECO:0007669"/>
    <property type="project" value="UniProtKB-ARBA"/>
</dbReference>
<feature type="domain" description="FHA" evidence="20">
    <location>
        <begin position="516"/>
        <end position="570"/>
    </location>
</feature>
<dbReference type="GO" id="GO:0008017">
    <property type="term" value="F:microtubule binding"/>
    <property type="evidence" value="ECO:0007669"/>
    <property type="project" value="InterPro"/>
</dbReference>
<dbReference type="PANTHER" id="PTHR47117">
    <property type="entry name" value="STAR-RELATED LIPID TRANSFER PROTEIN 9"/>
    <property type="match status" value="1"/>
</dbReference>
<keyword evidence="8" id="KW-0770">Synapse</keyword>
<keyword evidence="23" id="KW-1185">Reference proteome</keyword>
<dbReference type="Gene3D" id="2.30.29.30">
    <property type="entry name" value="Pleckstrin-homology domain (PH domain)/Phosphotyrosine-binding domain (PTB)"/>
    <property type="match status" value="1"/>
</dbReference>
<protein>
    <recommendedName>
        <fullName evidence="17">plus-end-directed kinesin ATPase</fullName>
        <ecNumber evidence="17">5.6.1.3</ecNumber>
    </recommendedName>
</protein>
<keyword evidence="14" id="KW-0968">Cytoplasmic vesicle</keyword>
<feature type="binding site" evidence="18">
    <location>
        <begin position="97"/>
        <end position="104"/>
    </location>
    <ligand>
        <name>ATP</name>
        <dbReference type="ChEBI" id="CHEBI:30616"/>
    </ligand>
</feature>
<evidence type="ECO:0000313" key="23">
    <source>
        <dbReference type="Proteomes" id="UP000594220"/>
    </source>
</evidence>
<dbReference type="InterPro" id="IPR022164">
    <property type="entry name" value="Kinesin-like"/>
</dbReference>
<keyword evidence="9" id="KW-0175">Coiled coil</keyword>
<proteinExistence type="inferred from homology"/>
<keyword evidence="6 18" id="KW-0547">Nucleotide-binding</keyword>
<dbReference type="SUPFAM" id="SSF49879">
    <property type="entry name" value="SMAD/FHA domain"/>
    <property type="match status" value="1"/>
</dbReference>
<dbReference type="InterPro" id="IPR011993">
    <property type="entry name" value="PH-like_dom_sf"/>
</dbReference>
<dbReference type="CDD" id="cd01233">
    <property type="entry name" value="PH_KIFIA_KIFIB"/>
    <property type="match status" value="1"/>
</dbReference>
<evidence type="ECO:0000256" key="4">
    <source>
        <dbReference type="ARBA" id="ARBA00022553"/>
    </source>
</evidence>
<evidence type="ECO:0000256" key="5">
    <source>
        <dbReference type="ARBA" id="ARBA00022701"/>
    </source>
</evidence>
<evidence type="ECO:0000256" key="16">
    <source>
        <dbReference type="ARBA" id="ARBA00050273"/>
    </source>
</evidence>
<dbReference type="PROSITE" id="PS50003">
    <property type="entry name" value="PH_DOMAIN"/>
    <property type="match status" value="1"/>
</dbReference>
<dbReference type="CDD" id="cd22727">
    <property type="entry name" value="FHA_KIF1B"/>
    <property type="match status" value="1"/>
</dbReference>
<dbReference type="InterPro" id="IPR000253">
    <property type="entry name" value="FHA_dom"/>
</dbReference>
<dbReference type="Pfam" id="PF00169">
    <property type="entry name" value="PH"/>
    <property type="match status" value="1"/>
</dbReference>
<reference evidence="22" key="1">
    <citation type="submission" date="2025-08" db="UniProtKB">
        <authorList>
            <consortium name="Ensembl"/>
        </authorList>
    </citation>
    <scope>IDENTIFICATION</scope>
</reference>
<keyword evidence="11 18" id="KW-0505">Motor protein</keyword>
<dbReference type="PANTHER" id="PTHR47117:SF4">
    <property type="entry name" value="KINESIN-LIKE PROTEIN KIF1B ISOFORM X1"/>
    <property type="match status" value="1"/>
</dbReference>
<dbReference type="InterPro" id="IPR036961">
    <property type="entry name" value="Kinesin_motor_dom_sf"/>
</dbReference>
<evidence type="ECO:0000256" key="6">
    <source>
        <dbReference type="ARBA" id="ARBA00022741"/>
    </source>
</evidence>
<evidence type="ECO:0000256" key="17">
    <source>
        <dbReference type="ARBA" id="ARBA00066390"/>
    </source>
</evidence>
<evidence type="ECO:0000256" key="9">
    <source>
        <dbReference type="ARBA" id="ARBA00023054"/>
    </source>
</evidence>
<dbReference type="SMART" id="SM00240">
    <property type="entry name" value="FHA"/>
    <property type="match status" value="1"/>
</dbReference>
<evidence type="ECO:0000256" key="10">
    <source>
        <dbReference type="ARBA" id="ARBA00023136"/>
    </source>
</evidence>
<dbReference type="SUPFAM" id="SSF52540">
    <property type="entry name" value="P-loop containing nucleoside triphosphate hydrolases"/>
    <property type="match status" value="1"/>
</dbReference>
<keyword evidence="3" id="KW-0963">Cytoplasm</keyword>
<dbReference type="GeneTree" id="ENSGT00940000157445"/>
<evidence type="ECO:0000313" key="22">
    <source>
        <dbReference type="Ensembl" id="ENSCPRP00005005662.1"/>
    </source>
</evidence>
<dbReference type="CDD" id="cd01365">
    <property type="entry name" value="KISc_KIF1A_KIF1B"/>
    <property type="match status" value="1"/>
</dbReference>
<dbReference type="GO" id="GO:0045202">
    <property type="term" value="C:synapse"/>
    <property type="evidence" value="ECO:0007669"/>
    <property type="project" value="UniProtKB-SubCell"/>
</dbReference>
<dbReference type="GO" id="GO:0008574">
    <property type="term" value="F:plus-end-directed microtubule motor activity"/>
    <property type="evidence" value="ECO:0007669"/>
    <property type="project" value="UniProtKB-EC"/>
</dbReference>
<keyword evidence="4" id="KW-0597">Phosphoprotein</keyword>
<evidence type="ECO:0000259" key="19">
    <source>
        <dbReference type="PROSITE" id="PS50003"/>
    </source>
</evidence>